<reference evidence="1 2" key="1">
    <citation type="submission" date="2018-11" db="EMBL/GenBank/DDBJ databases">
        <title>Paraburkholderia sp. DHOA04, isolated from soil.</title>
        <authorList>
            <person name="Gao Z.-H."/>
            <person name="Qiu L.-H."/>
            <person name="Fu J.-C."/>
        </authorList>
    </citation>
    <scope>NUCLEOTIDE SEQUENCE [LARGE SCALE GENOMIC DNA]</scope>
    <source>
        <strain evidence="1 2">DHOA04</strain>
    </source>
</reference>
<keyword evidence="2" id="KW-1185">Reference proteome</keyword>
<dbReference type="OrthoDB" id="9154435at2"/>
<sequence length="79" mass="8759">MSLNGTISGAAWTVIAETVPAPQGGFGCRIHVSYAPPEAQFTREFTHHSTFENETTAILEGLREGVLWVELKTRRAFHM</sequence>
<dbReference type="AlphaFoldDB" id="A0A3N6MQ42"/>
<accession>A0A3N6MQ42</accession>
<evidence type="ECO:0008006" key="3">
    <source>
        <dbReference type="Google" id="ProtNLM"/>
    </source>
</evidence>
<gene>
    <name evidence="1" type="ORF">D1Y85_14455</name>
</gene>
<dbReference type="Proteomes" id="UP000272778">
    <property type="component" value="Unassembled WGS sequence"/>
</dbReference>
<proteinExistence type="predicted"/>
<evidence type="ECO:0000313" key="1">
    <source>
        <dbReference type="EMBL" id="RQH05808.1"/>
    </source>
</evidence>
<name>A0A3N6MQ42_9BURK</name>
<evidence type="ECO:0000313" key="2">
    <source>
        <dbReference type="Proteomes" id="UP000272778"/>
    </source>
</evidence>
<organism evidence="1 2">
    <name type="scientific">Paraburkholderia dinghuensis</name>
    <dbReference type="NCBI Taxonomy" id="2305225"/>
    <lineage>
        <taxon>Bacteria</taxon>
        <taxon>Pseudomonadati</taxon>
        <taxon>Pseudomonadota</taxon>
        <taxon>Betaproteobacteria</taxon>
        <taxon>Burkholderiales</taxon>
        <taxon>Burkholderiaceae</taxon>
        <taxon>Paraburkholderia</taxon>
    </lineage>
</organism>
<protein>
    <recommendedName>
        <fullName evidence="3">UDP-glucose 4-epimerase</fullName>
    </recommendedName>
</protein>
<dbReference type="RefSeq" id="WP_124151736.1">
    <property type="nucleotide sequence ID" value="NZ_RQIS01000009.1"/>
</dbReference>
<dbReference type="EMBL" id="RQIS01000009">
    <property type="protein sequence ID" value="RQH05808.1"/>
    <property type="molecule type" value="Genomic_DNA"/>
</dbReference>
<comment type="caution">
    <text evidence="1">The sequence shown here is derived from an EMBL/GenBank/DDBJ whole genome shotgun (WGS) entry which is preliminary data.</text>
</comment>